<dbReference type="HOGENOM" id="CLU_059368_0_0_10"/>
<proteinExistence type="predicted"/>
<keyword evidence="2" id="KW-1185">Reference proteome</keyword>
<dbReference type="RefSeq" id="WP_002996274.1">
    <property type="nucleotide sequence ID" value="NZ_GL379770.1"/>
</dbReference>
<evidence type="ECO:0000313" key="2">
    <source>
        <dbReference type="Proteomes" id="UP000006258"/>
    </source>
</evidence>
<name>D7VTE0_SPHSI</name>
<evidence type="ECO:0000313" key="1">
    <source>
        <dbReference type="EMBL" id="EFK57041.1"/>
    </source>
</evidence>
<dbReference type="OrthoDB" id="1097812at2"/>
<reference evidence="1" key="1">
    <citation type="submission" date="2010-07" db="EMBL/GenBank/DDBJ databases">
        <authorList>
            <person name="Muzny D."/>
            <person name="Qin X."/>
            <person name="Buhay C."/>
            <person name="Dugan-Rocha S."/>
            <person name="Ding Y."/>
            <person name="Chen G."/>
            <person name="Hawes A."/>
            <person name="Holder M."/>
            <person name="Jhangiani S."/>
            <person name="Johnson A."/>
            <person name="Khan Z."/>
            <person name="Li Z."/>
            <person name="Liu W."/>
            <person name="Liu X."/>
            <person name="Perez L."/>
            <person name="Shen H."/>
            <person name="Wang Q."/>
            <person name="Watt J."/>
            <person name="Xi L."/>
            <person name="Xin Y."/>
            <person name="Zhou J."/>
            <person name="Deng J."/>
            <person name="Jiang H."/>
            <person name="Liu Y."/>
            <person name="Qu J."/>
            <person name="Song X.-Z."/>
            <person name="Zhang L."/>
            <person name="Villasana D."/>
            <person name="Johnson A."/>
            <person name="Liu J."/>
            <person name="Liyanage D."/>
            <person name="Lorensuhewa L."/>
            <person name="Robinson T."/>
            <person name="Song A."/>
            <person name="Song B.-B."/>
            <person name="Dinh H."/>
            <person name="Thornton R."/>
            <person name="Coyle M."/>
            <person name="Francisco L."/>
            <person name="Jackson L."/>
            <person name="Javaid M."/>
            <person name="Korchina V."/>
            <person name="Kovar C."/>
            <person name="Mata R."/>
            <person name="Mathew T."/>
            <person name="Ngo R."/>
            <person name="Nguyen L."/>
            <person name="Nguyen N."/>
            <person name="Okwuonu G."/>
            <person name="Ongeri F."/>
            <person name="Pham C."/>
            <person name="Simmons D."/>
            <person name="Wilczek-Boney K."/>
            <person name="Hale W."/>
            <person name="Jakkamsetti A."/>
            <person name="Pham P."/>
            <person name="Ruth R."/>
            <person name="San Lucas F."/>
            <person name="Warren J."/>
            <person name="Zhang J."/>
            <person name="Zhao Z."/>
            <person name="Zhou C."/>
            <person name="Zhu D."/>
            <person name="Lee S."/>
            <person name="Bess C."/>
            <person name="Blankenburg K."/>
            <person name="Forbes L."/>
            <person name="Fu Q."/>
            <person name="Gubbala S."/>
            <person name="Hirani K."/>
            <person name="Jayaseelan J.C."/>
            <person name="Lara F."/>
            <person name="Munidasa M."/>
            <person name="Palculict T."/>
            <person name="Patil S."/>
            <person name="Pu L.-L."/>
            <person name="Saada N."/>
            <person name="Tang L."/>
            <person name="Weissenberger G."/>
            <person name="Zhu Y."/>
            <person name="Hemphill L."/>
            <person name="Shang Y."/>
            <person name="Youmans B."/>
            <person name="Ayvaz T."/>
            <person name="Ross M."/>
            <person name="Santibanez J."/>
            <person name="Aqrawi P."/>
            <person name="Gross S."/>
            <person name="Joshi V."/>
            <person name="Fowler G."/>
            <person name="Nazareth L."/>
            <person name="Reid J."/>
            <person name="Worley K."/>
            <person name="Petrosino J."/>
            <person name="Highlander S."/>
            <person name="Gibbs R."/>
        </authorList>
    </citation>
    <scope>NUCLEOTIDE SEQUENCE [LARGE SCALE GENOMIC DNA]</scope>
    <source>
        <strain evidence="1">ATCC 33861</strain>
    </source>
</reference>
<protein>
    <submittedName>
        <fullName evidence="1">Uncharacterized protein</fullName>
    </submittedName>
</protein>
<dbReference type="AlphaFoldDB" id="D7VTE0"/>
<dbReference type="EMBL" id="ACHA02000012">
    <property type="protein sequence ID" value="EFK57041.1"/>
    <property type="molecule type" value="Genomic_DNA"/>
</dbReference>
<gene>
    <name evidence="1" type="ORF">HMPREF0766_14244</name>
</gene>
<organism evidence="1 2">
    <name type="scientific">Sphingobacterium spiritivorum ATCC 33861</name>
    <dbReference type="NCBI Taxonomy" id="525373"/>
    <lineage>
        <taxon>Bacteria</taxon>
        <taxon>Pseudomonadati</taxon>
        <taxon>Bacteroidota</taxon>
        <taxon>Sphingobacteriia</taxon>
        <taxon>Sphingobacteriales</taxon>
        <taxon>Sphingobacteriaceae</taxon>
        <taxon>Sphingobacterium</taxon>
    </lineage>
</organism>
<accession>D7VTE0</accession>
<sequence>MTDRMLFDNKERVETRPSNGNENTFDYFNNSGRKEIIPVREVMENWFRMYPDSEKEEMKKRVKADFGPAFYELGMYCYFKNMGYDIFIHPTVPNSSKRPDFLVVKNDHDFYVEIKEMRMLSDAERLKERRLNTLTDSMNLVDCTYFMLCIESIRFKSGNQPSGKKIIKHFDDLIETYDPDVYREMLEKEGFRFMPELKYDDNDVSIKVKLMPKAPHLRGKRGRSIASYGAYTKIGGDEEMIKSAIQTKATRYGELDMPFLICLNYPSNLLHKEDINIALYGNDGIFGAENNPRNTRMSAVLITTFTVSGLLNTNLYYHENPFAKNKIDFLPFTDLIKGLNLTDRYVQEFGSEL</sequence>
<dbReference type="eggNOG" id="ENOG5032SGS">
    <property type="taxonomic scope" value="Bacteria"/>
</dbReference>
<comment type="caution">
    <text evidence="1">The sequence shown here is derived from an EMBL/GenBank/DDBJ whole genome shotgun (WGS) entry which is preliminary data.</text>
</comment>
<dbReference type="Proteomes" id="UP000006258">
    <property type="component" value="Unassembled WGS sequence"/>
</dbReference>
<dbReference type="GeneID" id="95430566"/>